<evidence type="ECO:0000256" key="3">
    <source>
        <dbReference type="ARBA" id="ARBA00022759"/>
    </source>
</evidence>
<dbReference type="InterPro" id="IPR035901">
    <property type="entry name" value="GIY-YIG_endonuc_sf"/>
</dbReference>
<feature type="non-terminal residue" evidence="6">
    <location>
        <position position="1"/>
    </location>
</feature>
<dbReference type="SMART" id="SM00496">
    <property type="entry name" value="IENR2"/>
    <property type="match status" value="2"/>
</dbReference>
<dbReference type="AlphaFoldDB" id="O03455"/>
<dbReference type="InterPro" id="IPR003647">
    <property type="entry name" value="Intron_nuc_1_rpt"/>
</dbReference>
<evidence type="ECO:0000256" key="2">
    <source>
        <dbReference type="ARBA" id="ARBA00022722"/>
    </source>
</evidence>
<dbReference type="CDD" id="cd10445">
    <property type="entry name" value="GIY-YIG_bI1_like"/>
    <property type="match status" value="1"/>
</dbReference>
<dbReference type="Pfam" id="PF07460">
    <property type="entry name" value="NUMOD3"/>
    <property type="match status" value="1"/>
</dbReference>
<evidence type="ECO:0000313" key="6">
    <source>
        <dbReference type="EMBL" id="CAA69145.1"/>
    </source>
</evidence>
<evidence type="ECO:0000256" key="4">
    <source>
        <dbReference type="ARBA" id="ARBA00022801"/>
    </source>
</evidence>
<dbReference type="PROSITE" id="PS50164">
    <property type="entry name" value="GIY_YIG"/>
    <property type="match status" value="1"/>
</dbReference>
<protein>
    <submittedName>
        <fullName evidence="6">Intronic ORF3</fullName>
    </submittedName>
</protein>
<keyword evidence="3" id="KW-0255">Endonuclease</keyword>
<geneLocation type="mitochondrion" evidence="6"/>
<dbReference type="NCBIfam" id="TIGR01453">
    <property type="entry name" value="grpIintron_endo"/>
    <property type="match status" value="1"/>
</dbReference>
<dbReference type="EMBL" id="Y07814">
    <property type="protein sequence ID" value="CAA69145.1"/>
    <property type="molecule type" value="Genomic_DNA"/>
</dbReference>
<feature type="domain" description="GIY-YIG" evidence="5">
    <location>
        <begin position="70"/>
        <end position="166"/>
    </location>
</feature>
<keyword evidence="4" id="KW-0378">Hydrolase</keyword>
<dbReference type="GO" id="GO:0004519">
    <property type="term" value="F:endonuclease activity"/>
    <property type="evidence" value="ECO:0007669"/>
    <property type="project" value="UniProtKB-KW"/>
</dbReference>
<accession>O03455</accession>
<dbReference type="SMART" id="SM00465">
    <property type="entry name" value="GIYc"/>
    <property type="match status" value="1"/>
</dbReference>
<name>O03455_9CHLO</name>
<keyword evidence="6" id="KW-0496">Mitochondrion</keyword>
<reference evidence="6" key="1">
    <citation type="journal article" date="1997" name="Curr. Genet.">
        <title>The apocytochrome-b gene in Chlorogonium elongatum (Chlamydomonadaceae): an intronic GIY-YIG ORF in green algal mitochondria.</title>
        <authorList>
            <person name="Kroymann J."/>
            <person name="Zetsche K."/>
        </authorList>
    </citation>
    <scope>NUCLEOTIDE SEQUENCE</scope>
    <source>
        <strain evidence="6">2e</strain>
    </source>
</reference>
<dbReference type="Gene3D" id="3.40.1440.10">
    <property type="entry name" value="GIY-YIG endonuclease"/>
    <property type="match status" value="1"/>
</dbReference>
<reference evidence="6" key="2">
    <citation type="thesis" date="1997" institute="Universitaet Giessen" country="Tectum Verlag, Marburg, FRG">
        <authorList>
            <person name="Kroymann J."/>
        </authorList>
    </citation>
    <scope>NUCLEOTIDE SEQUENCE</scope>
    <source>
        <strain evidence="6">2e</strain>
    </source>
</reference>
<comment type="similarity">
    <text evidence="1">To endonucleases of group I introns of fungi and phage.</text>
</comment>
<dbReference type="GO" id="GO:0016787">
    <property type="term" value="F:hydrolase activity"/>
    <property type="evidence" value="ECO:0007669"/>
    <property type="project" value="UniProtKB-KW"/>
</dbReference>
<sequence length="299" mass="33786">FNGQKWVLNNAIDLTDCTSFNIYLACVVGNKPIIELNTKSNSKVTITPVKSYYNLHTTETQLSILQDNKHKSGVYLVRNDINGNCYVGSAASNRINVRFRNHCIHLNNTNVRLSRAINKYGLHNFSFHILEYYSGFVHKENLSSNHLSLLALETSYINKLDPVYNILTVAGSSLGYKHTVETRNKMKVNFSQERKDFIGNLNKGKTAPEETRALMSLKAKERYSDPVFKAEFLLKNKDNFFKPAPINLVDSDGKILASFKSISAAAKHYGGCRKHLSQHVDKPNMKYKGLGYLKSVVSK</sequence>
<dbReference type="InterPro" id="IPR006350">
    <property type="entry name" value="Intron_endoG1"/>
</dbReference>
<keyword evidence="2" id="KW-0540">Nuclease</keyword>
<dbReference type="GO" id="GO:0003677">
    <property type="term" value="F:DNA binding"/>
    <property type="evidence" value="ECO:0007669"/>
    <property type="project" value="InterPro"/>
</dbReference>
<evidence type="ECO:0000256" key="1">
    <source>
        <dbReference type="ARBA" id="ARBA00010045"/>
    </source>
</evidence>
<dbReference type="InterPro" id="IPR000305">
    <property type="entry name" value="GIY-YIG_endonuc"/>
</dbReference>
<dbReference type="Pfam" id="PF01541">
    <property type="entry name" value="GIY-YIG"/>
    <property type="match status" value="1"/>
</dbReference>
<proteinExistence type="predicted"/>
<evidence type="ECO:0000259" key="5">
    <source>
        <dbReference type="PROSITE" id="PS50164"/>
    </source>
</evidence>
<organism evidence="6">
    <name type="scientific">Chlorogonium elongatum</name>
    <dbReference type="NCBI Taxonomy" id="52029"/>
    <lineage>
        <taxon>Eukaryota</taxon>
        <taxon>Viridiplantae</taxon>
        <taxon>Chlorophyta</taxon>
        <taxon>core chlorophytes</taxon>
        <taxon>Chlorophyceae</taxon>
        <taxon>CS clade</taxon>
        <taxon>Chlamydomonadales</taxon>
        <taxon>Haematococcaceae</taxon>
        <taxon>Chlorogonium</taxon>
    </lineage>
</organism>
<dbReference type="SMART" id="SM00497">
    <property type="entry name" value="IENR1"/>
    <property type="match status" value="1"/>
</dbReference>
<reference evidence="6" key="3">
    <citation type="journal article" date="1998" name="J. Mol. Evol.">
        <title>The mitochondrial genome of Chlorogonium elongatum inferred from the complete sequence.</title>
        <authorList>
            <person name="Kroymann J."/>
            <person name="Zetsche K."/>
        </authorList>
    </citation>
    <scope>NUCLEOTIDE SEQUENCE</scope>
    <source>
        <strain evidence="6">2e</strain>
    </source>
</reference>
<dbReference type="SUPFAM" id="SSF82771">
    <property type="entry name" value="GIY-YIG endonuclease"/>
    <property type="match status" value="1"/>
</dbReference>
<dbReference type="InterPro" id="IPR003611">
    <property type="entry name" value="NUMOD3"/>
</dbReference>